<keyword evidence="5" id="KW-0812">Transmembrane</keyword>
<dbReference type="PANTHER" id="PTHR22619">
    <property type="entry name" value="ZINC FINGER SWIM DOMAIN CONTAINING PROTEIN 4, 5, 6"/>
    <property type="match status" value="1"/>
</dbReference>
<dbReference type="PANTHER" id="PTHR22619:SF0">
    <property type="entry name" value="ZINC FINGER SWIM DOMAIN-CONTAINING PROTEIN 6-LIKE PROTEIN"/>
    <property type="match status" value="1"/>
</dbReference>
<reference evidence="7" key="1">
    <citation type="submission" date="2022-06" db="EMBL/GenBank/DDBJ databases">
        <authorList>
            <person name="Berger JAMES D."/>
            <person name="Berger JAMES D."/>
        </authorList>
    </citation>
    <scope>NUCLEOTIDE SEQUENCE [LARGE SCALE GENOMIC DNA]</scope>
</reference>
<feature type="compositionally biased region" description="Basic residues" evidence="4">
    <location>
        <begin position="958"/>
        <end position="969"/>
    </location>
</feature>
<organism evidence="7 8">
    <name type="scientific">Schistosoma rodhaini</name>
    <dbReference type="NCBI Taxonomy" id="6188"/>
    <lineage>
        <taxon>Eukaryota</taxon>
        <taxon>Metazoa</taxon>
        <taxon>Spiralia</taxon>
        <taxon>Lophotrochozoa</taxon>
        <taxon>Platyhelminthes</taxon>
        <taxon>Trematoda</taxon>
        <taxon>Digenea</taxon>
        <taxon>Strigeidida</taxon>
        <taxon>Schistosomatoidea</taxon>
        <taxon>Schistosomatidae</taxon>
        <taxon>Schistosoma</taxon>
    </lineage>
</organism>
<keyword evidence="2" id="KW-0863">Zinc-finger</keyword>
<feature type="region of interest" description="Disordered" evidence="4">
    <location>
        <begin position="426"/>
        <end position="462"/>
    </location>
</feature>
<proteinExistence type="predicted"/>
<feature type="compositionally biased region" description="Low complexity" evidence="4">
    <location>
        <begin position="426"/>
        <end position="461"/>
    </location>
</feature>
<feature type="transmembrane region" description="Helical" evidence="5">
    <location>
        <begin position="1823"/>
        <end position="1841"/>
    </location>
</feature>
<evidence type="ECO:0000256" key="2">
    <source>
        <dbReference type="ARBA" id="ARBA00022771"/>
    </source>
</evidence>
<keyword evidence="5" id="KW-0472">Membrane</keyword>
<evidence type="ECO:0000256" key="4">
    <source>
        <dbReference type="SAM" id="MobiDB-lite"/>
    </source>
</evidence>
<feature type="domain" description="ZSWIM4-8 C-terminal" evidence="6">
    <location>
        <begin position="2073"/>
        <end position="2176"/>
    </location>
</feature>
<feature type="region of interest" description="Disordered" evidence="4">
    <location>
        <begin position="291"/>
        <end position="360"/>
    </location>
</feature>
<reference evidence="8 9" key="2">
    <citation type="submission" date="2023-11" db="UniProtKB">
        <authorList>
            <consortium name="WormBaseParasite"/>
        </authorList>
    </citation>
    <scope>IDENTIFICATION</scope>
</reference>
<feature type="compositionally biased region" description="Polar residues" evidence="4">
    <location>
        <begin position="903"/>
        <end position="918"/>
    </location>
</feature>
<evidence type="ECO:0000313" key="9">
    <source>
        <dbReference type="WBParaSite" id="SRDH1_740.2"/>
    </source>
</evidence>
<feature type="compositionally biased region" description="Low complexity" evidence="4">
    <location>
        <begin position="987"/>
        <end position="1007"/>
    </location>
</feature>
<dbReference type="GO" id="GO:0031462">
    <property type="term" value="C:Cul2-RING ubiquitin ligase complex"/>
    <property type="evidence" value="ECO:0007669"/>
    <property type="project" value="TreeGrafter"/>
</dbReference>
<name>A0AA85FZV0_9TREM</name>
<dbReference type="GO" id="GO:0008270">
    <property type="term" value="F:zinc ion binding"/>
    <property type="evidence" value="ECO:0007669"/>
    <property type="project" value="UniProtKB-KW"/>
</dbReference>
<sequence length="2324" mass="258509">MKHKLSACDSPLSFKLRRLEGGCSRIHHKGNSINSLLDLSARVVAEYLPFEYVERMLVHIPEPVQEKIIYYSFPQRDSDIYTYASFHSKTDKTRDKIPYYQGLEYFLNNCVENVIQIGFHLTGSVRQQPATCISETEGNKFKVSITFDRCKIISVCCDCGNKGLSWCPHVVALALFRIRQPHLVDYRSPISDALVRMNRSQLQKFAQYLIASHPNKILPSAQQLADQLLQPESNINKTSGAPDPTAGGSLQDVAAWYLDEAGVREQLRVELTNLASNGLYGTNHNVNNLRLSSGGRCNSPNGVSNFNSAGHQQQQQQNNTTNRSSTSSSFMQRSNSSHRSYPNSSTSLGIDSGIGSQNDIDYNDSTEVGLDWLLRYRRLTLNQNLLIGGGIHSSIGGNNNTCTNSYTLHGLDLAYNNYIPLSIDHSQSSSTASNNTTTNLNTNNNNNNNNNDHSNNHTNNNRLYYSSTSPFHHYYYYWPNSIDTQFDSNLHNCDNQLNHNGNNGNGTQIPAMFAKVRELLAKRDSNGPRLLSLITEELLNCSKLPVIKSRRNQRNATIDVPNRLQTIATPRISHGQQSLNDRQYSSETLSVNSVNNGYNNSSSTSLNQSPPWTVRLWEEVCLLWTCVVLSPDCSAEAKRQWRYRFLTWARANRCPRDESYSIPSHFLTSIHELNDVDDDVPGQNQQTQQHQPSCQQSTRPCRRASVFRLPIEASYMSWDDIWWNHLSIHDMKLNKHEHEHREDANGVRQNHSTNISMDESSNDCGRIFRRPSSITPRRSIGFNNRSFQPNSSPRECQCPYCDHSGPLNEPFPLLCLRVAALRSNGYLSQALQLAVFISQRLLRSVKMKTSLAATSIINNVQRSPPQTFSSHASWNNNCHPNDIVARRMLFNTPPNGQALRVNGMSSHNVMHNSGSRYLSSPNMPPSPSMIPNHGKFSPSNRLTSPRPASLSPPVNVTHHSRPVSARRHGLSPNSNPSPGPSCTNHQSIIINNNNNSSGSSNSNNNNNTSNNSNNICWSNQPSYVYKSTSCQQYVNQSHPFSSPHCSPIPPASISPLSFHNPYQPTTTNHHNYHKHIPHTNSPYSCPPPPHGIGSSVGCANGSSNNNIMMMMHPSHHNRSINSPTPINRHVISRPFPSSYPTNPNVFGGEFFPITEIDINCGLISTNCPSHTDVGWIGLPGRPILCLVECLLDAAAIVVEAANHQTPPIALPSWGHMEKASFYLCLAVKISLLSLFQQRRLVGSISRLLACQHQETRLLTLLNTIPKDVTTALTMCEILCQLLGPPIISSTSPSSLSSSSSSSSSSLRILNKFDYHSTALMNLWWWSSLGIIVHSDTYPIHSVAEFVLNYLLDTQKINQLVSFNTCWTYPFNNNNNVGSSSNSSCSSNSSSTSTNSNNNNNISSIRIDDMVFTLVTRAMRFSVLENYSLMDNSNMMGTNLTRSNSSPQLLLNNNNNVNINGNNQGCLHSQRMNYNHHGCWDYYNNPSNRVCSGGGSGSVETALAVNTEVSDQEFGLPPLTTATTSTGTTIITGNMMDSSLPFAGNMYMNANYDNHQRYSHPHSNNNNNSFRWDQSQQQQQQQQQPVSDYDRCMISIPNVSVPPLPSVFSMSTQNCLKFNNNSNNNSPPVYPMFNLQNLDSNRWFSSPLSSVTTTSPPTIGVPTSMTTSNNPIHSTLNNSNNRFATIDDNQLIVGNNMNNNNLSLNQNPQYRRCLETLKLRQTRLAVALIRVSKSHIHRLDQIVQICNQNIHSAVSLLAISQQVFAEAVGWKLRSPVNRKPNNTNLLESAYSECGCLLNSNPPPGLILPTATNSTIESFYTRDRIFLISTAFHLALIVVLRTLSRSVHWRRREMLAWAVTTALHVGPPACLYLIYHWSSYVNPREAVSWLAPALLTAVGTLDVNTPTNVTSRMSKSLSTNKLCPNDQSNPSTIDNPMCFDHSSLFFGLSNWDDDSLNGGCTSSGLMMNMNPTPDTNYSICPTWYSFCPTSFTSRSHSHSIIMAAQLLNTAVPYSKASREQITNAVRHMALQAAAKDPINCSLPALNLSVKDPIAFDAIYRLVLNSAETGGLGPIQLFSLARYMDNCGWTWRAFPFALHATRLFVLSTTQESHPVGNDVLWACLLGHRLGPGALQEILNHVIRNIHCPTLLTDILHRCRSIPCGVHINSTNCNINMNNNNINGIDSSSSSSSMMMMNNNMTNSIPSVGGRGNSCATHFCNPTPHYVNNNNGTSVSGCTGKMLSLDRPPLKGLLDAAINGFVMATHMRLANISPRQYAEFVDFLTRARDTFHLLRPDGPLQFRSLVECLRQTYRGKRKLVSLLSERFG</sequence>
<evidence type="ECO:0000313" key="7">
    <source>
        <dbReference type="Proteomes" id="UP000050792"/>
    </source>
</evidence>
<evidence type="ECO:0000256" key="5">
    <source>
        <dbReference type="SAM" id="Phobius"/>
    </source>
</evidence>
<evidence type="ECO:0000256" key="3">
    <source>
        <dbReference type="ARBA" id="ARBA00022833"/>
    </source>
</evidence>
<evidence type="ECO:0000313" key="8">
    <source>
        <dbReference type="WBParaSite" id="SRDH1_740.1"/>
    </source>
</evidence>
<keyword evidence="3" id="KW-0862">Zinc</keyword>
<keyword evidence="5" id="KW-1133">Transmembrane helix</keyword>
<feature type="compositionally biased region" description="Low complexity" evidence="4">
    <location>
        <begin position="312"/>
        <end position="347"/>
    </location>
</feature>
<feature type="region of interest" description="Disordered" evidence="4">
    <location>
        <begin position="1379"/>
        <end position="1398"/>
    </location>
</feature>
<evidence type="ECO:0000259" key="6">
    <source>
        <dbReference type="Pfam" id="PF21055"/>
    </source>
</evidence>
<feature type="compositionally biased region" description="Low complexity" evidence="4">
    <location>
        <begin position="1562"/>
        <end position="1583"/>
    </location>
</feature>
<protein>
    <recommendedName>
        <fullName evidence="6">ZSWIM4-8 C-terminal domain-containing protein</fullName>
    </recommendedName>
</protein>
<keyword evidence="7" id="KW-1185">Reference proteome</keyword>
<feature type="region of interest" description="Disordered" evidence="4">
    <location>
        <begin position="895"/>
        <end position="1007"/>
    </location>
</feature>
<dbReference type="WBParaSite" id="SRDH1_740.2">
    <property type="protein sequence ID" value="SRDH1_740.2"/>
    <property type="gene ID" value="SRDH1_740"/>
</dbReference>
<dbReference type="Proteomes" id="UP000050792">
    <property type="component" value="Unassembled WGS sequence"/>
</dbReference>
<dbReference type="InterPro" id="IPR048370">
    <property type="entry name" value="ZSWIM4-8_C"/>
</dbReference>
<feature type="compositionally biased region" description="Polar residues" evidence="4">
    <location>
        <begin position="747"/>
        <end position="763"/>
    </location>
</feature>
<feature type="compositionally biased region" description="Polar residues" evidence="4">
    <location>
        <begin position="291"/>
        <end position="311"/>
    </location>
</feature>
<accession>A0AA85FZV0</accession>
<evidence type="ECO:0000256" key="1">
    <source>
        <dbReference type="ARBA" id="ARBA00022723"/>
    </source>
</evidence>
<feature type="transmembrane region" description="Helical" evidence="5">
    <location>
        <begin position="1853"/>
        <end position="1873"/>
    </location>
</feature>
<dbReference type="WBParaSite" id="SRDH1_740.1">
    <property type="protein sequence ID" value="SRDH1_740.1"/>
    <property type="gene ID" value="SRDH1_740"/>
</dbReference>
<dbReference type="Pfam" id="PF21055">
    <property type="entry name" value="ZSWIM4-8_C"/>
    <property type="match status" value="2"/>
</dbReference>
<feature type="domain" description="ZSWIM4-8 C-terminal" evidence="6">
    <location>
        <begin position="2231"/>
        <end position="2315"/>
    </location>
</feature>
<feature type="region of interest" description="Disordered" evidence="4">
    <location>
        <begin position="741"/>
        <end position="768"/>
    </location>
</feature>
<feature type="region of interest" description="Disordered" evidence="4">
    <location>
        <begin position="1552"/>
        <end position="1587"/>
    </location>
</feature>
<keyword evidence="1" id="KW-0479">Metal-binding</keyword>